<dbReference type="Proteomes" id="UP000076837">
    <property type="component" value="Unassembled WGS sequence"/>
</dbReference>
<dbReference type="PRINTS" id="PR00320">
    <property type="entry name" value="GPROTEINBRPT"/>
</dbReference>
<feature type="repeat" description="WD" evidence="3">
    <location>
        <begin position="412"/>
        <end position="446"/>
    </location>
</feature>
<dbReference type="InterPro" id="IPR051859">
    <property type="entry name" value="DCAF"/>
</dbReference>
<dbReference type="InterPro" id="IPR036322">
    <property type="entry name" value="WD40_repeat_dom_sf"/>
</dbReference>
<evidence type="ECO:0000256" key="1">
    <source>
        <dbReference type="ARBA" id="ARBA00022574"/>
    </source>
</evidence>
<dbReference type="FunFam" id="2.130.10.10:FF:000557">
    <property type="entry name" value="WD repeat protein"/>
    <property type="match status" value="1"/>
</dbReference>
<keyword evidence="2" id="KW-0677">Repeat</keyword>
<evidence type="ECO:0000256" key="3">
    <source>
        <dbReference type="PROSITE-ProRule" id="PRU00221"/>
    </source>
</evidence>
<feature type="repeat" description="WD" evidence="3">
    <location>
        <begin position="556"/>
        <end position="577"/>
    </location>
</feature>
<feature type="compositionally biased region" description="Acidic residues" evidence="4">
    <location>
        <begin position="163"/>
        <end position="172"/>
    </location>
</feature>
<feature type="repeat" description="WD" evidence="3">
    <location>
        <begin position="377"/>
        <end position="411"/>
    </location>
</feature>
<keyword evidence="6" id="KW-1185">Reference proteome</keyword>
<sequence>MSSSHAPTSPPSEGDDVRTVAYDPNDPFWRETEAEDDDDDMEFVPASQGSDEEGDDDVEISFHDAAEHLSNLSGVELAFEYTDENDDEEEEEEEEEDNDDEDDDEEDDEEDGEDEEGEGAEASRPVYITRDQIMQLLGHAGLGRISASDFITRSIQRRLRTDDNEEDEDDSDPGTGYDAVGPRSSRRQRRARGEALYEKVPSEQGQELMNGGTFGSNTRQEDTVKRKKRLAYNIMRRELGRGGEGRQKNATRLMKQDMIPESVADTIIHYNARCYSGQFSDDGNFFFSCAQDFRVRMYDTSNPYDWKYYKSVVYPYGQWTITDASLSPDNRFLAYSSIRSIVCLAPTDPEDDSEPNLLDFANLGGSNPRGFHTYFGIWSIRFSGDGREIVAGTGDNSVYVYDIERRQSVLRIPGHQDDVNAVCFGDSQSPHILYSGSDDTTLKVWDRRSMGDGREAGVFLGHTEGLTYVDSKGDGRYVLSNGKDQTAKLWDLRKMMSKEKADRIDPNHYTTRFEYRSNAYDPADFRPHPHDCSLVTFRGHKVLKTLIRCHFSPPGSTDSRYVYSGSYDGSVYIWNLDATLAGKVNVLKATKNSRPRDPELLAETYDYWGRNGGNWMTCVRDASWHPNAPLIAATSWNGWGTSQGTCTVHSWNDGLEDDEAEPQVGRRVNAQLQHDERLYRSVEGRSRRQPMWYDEWEDDD</sequence>
<feature type="repeat" description="WD" evidence="3">
    <location>
        <begin position="459"/>
        <end position="493"/>
    </location>
</feature>
<feature type="compositionally biased region" description="Acidic residues" evidence="4">
    <location>
        <begin position="81"/>
        <end position="119"/>
    </location>
</feature>
<gene>
    <name evidence="5" type="ORF">ST47_g9274</name>
</gene>
<dbReference type="GO" id="GO:0043161">
    <property type="term" value="P:proteasome-mediated ubiquitin-dependent protein catabolic process"/>
    <property type="evidence" value="ECO:0007669"/>
    <property type="project" value="TreeGrafter"/>
</dbReference>
<keyword evidence="1 3" id="KW-0853">WD repeat</keyword>
<feature type="compositionally biased region" description="Acidic residues" evidence="4">
    <location>
        <begin position="33"/>
        <end position="42"/>
    </location>
</feature>
<feature type="region of interest" description="Disordered" evidence="4">
    <location>
        <begin position="1"/>
        <end position="127"/>
    </location>
</feature>
<dbReference type="PROSITE" id="PS50082">
    <property type="entry name" value="WD_REPEATS_2"/>
    <property type="match status" value="4"/>
</dbReference>
<accession>A0A162XV96</accession>
<feature type="region of interest" description="Disordered" evidence="4">
    <location>
        <begin position="161"/>
        <end position="195"/>
    </location>
</feature>
<dbReference type="PANTHER" id="PTHR19847">
    <property type="entry name" value="DDB1- AND CUL4-ASSOCIATED FACTOR 11"/>
    <property type="match status" value="1"/>
</dbReference>
<evidence type="ECO:0000313" key="6">
    <source>
        <dbReference type="Proteomes" id="UP000076837"/>
    </source>
</evidence>
<dbReference type="InterPro" id="IPR001680">
    <property type="entry name" value="WD40_rpt"/>
</dbReference>
<dbReference type="SMART" id="SM00320">
    <property type="entry name" value="WD40"/>
    <property type="match status" value="5"/>
</dbReference>
<dbReference type="EMBL" id="JYNV01000290">
    <property type="protein sequence ID" value="KZM19700.1"/>
    <property type="molecule type" value="Genomic_DNA"/>
</dbReference>
<dbReference type="PROSITE" id="PS50294">
    <property type="entry name" value="WD_REPEATS_REGION"/>
    <property type="match status" value="2"/>
</dbReference>
<feature type="compositionally biased region" description="Acidic residues" evidence="4">
    <location>
        <begin position="50"/>
        <end position="59"/>
    </location>
</feature>
<evidence type="ECO:0000256" key="4">
    <source>
        <dbReference type="SAM" id="MobiDB-lite"/>
    </source>
</evidence>
<organism evidence="5 6">
    <name type="scientific">Didymella rabiei</name>
    <name type="common">Chickpea ascochyta blight fungus</name>
    <name type="synonym">Mycosphaerella rabiei</name>
    <dbReference type="NCBI Taxonomy" id="5454"/>
    <lineage>
        <taxon>Eukaryota</taxon>
        <taxon>Fungi</taxon>
        <taxon>Dikarya</taxon>
        <taxon>Ascomycota</taxon>
        <taxon>Pezizomycotina</taxon>
        <taxon>Dothideomycetes</taxon>
        <taxon>Pleosporomycetidae</taxon>
        <taxon>Pleosporales</taxon>
        <taxon>Pleosporineae</taxon>
        <taxon>Didymellaceae</taxon>
        <taxon>Ascochyta</taxon>
    </lineage>
</organism>
<protein>
    <submittedName>
        <fullName evidence="5">Uncharacterized protein</fullName>
    </submittedName>
</protein>
<dbReference type="InterPro" id="IPR020472">
    <property type="entry name" value="WD40_PAC1"/>
</dbReference>
<dbReference type="STRING" id="5454.A0A162XV96"/>
<dbReference type="GO" id="GO:0080008">
    <property type="term" value="C:Cul4-RING E3 ubiquitin ligase complex"/>
    <property type="evidence" value="ECO:0007669"/>
    <property type="project" value="TreeGrafter"/>
</dbReference>
<evidence type="ECO:0000256" key="2">
    <source>
        <dbReference type="ARBA" id="ARBA00022737"/>
    </source>
</evidence>
<dbReference type="SUPFAM" id="SSF50978">
    <property type="entry name" value="WD40 repeat-like"/>
    <property type="match status" value="1"/>
</dbReference>
<evidence type="ECO:0000313" key="5">
    <source>
        <dbReference type="EMBL" id="KZM19700.1"/>
    </source>
</evidence>
<name>A0A162XV96_DIDRA</name>
<dbReference type="PANTHER" id="PTHR19847:SF7">
    <property type="entry name" value="DDB1- AND CUL4-ASSOCIATED FACTOR 11"/>
    <property type="match status" value="1"/>
</dbReference>
<comment type="caution">
    <text evidence="5">The sequence shown here is derived from an EMBL/GenBank/DDBJ whole genome shotgun (WGS) entry which is preliminary data.</text>
</comment>
<proteinExistence type="predicted"/>
<dbReference type="AlphaFoldDB" id="A0A162XV96"/>
<dbReference type="Pfam" id="PF00400">
    <property type="entry name" value="WD40"/>
    <property type="match status" value="5"/>
</dbReference>
<dbReference type="FunFam" id="2.130.10.10:FF:001611">
    <property type="entry name" value="WD repeat protein (AFU_orthologue AFUA_3G06910)"/>
    <property type="match status" value="1"/>
</dbReference>
<dbReference type="Gene3D" id="2.130.10.10">
    <property type="entry name" value="YVTN repeat-like/Quinoprotein amine dehydrogenase"/>
    <property type="match status" value="2"/>
</dbReference>
<dbReference type="InterPro" id="IPR015943">
    <property type="entry name" value="WD40/YVTN_repeat-like_dom_sf"/>
</dbReference>
<reference evidence="5 6" key="1">
    <citation type="journal article" date="2016" name="Sci. Rep.">
        <title>Draft genome sequencing and secretome analysis of fungal phytopathogen Ascochyta rabiei provides insight into the necrotrophic effector repertoire.</title>
        <authorList>
            <person name="Verma S."/>
            <person name="Gazara R.K."/>
            <person name="Nizam S."/>
            <person name="Parween S."/>
            <person name="Chattopadhyay D."/>
            <person name="Verma P.K."/>
        </authorList>
    </citation>
    <scope>NUCLEOTIDE SEQUENCE [LARGE SCALE GENOMIC DNA]</scope>
    <source>
        <strain evidence="5 6">ArDII</strain>
    </source>
</reference>